<keyword evidence="8" id="KW-1185">Reference proteome</keyword>
<comment type="caution">
    <text evidence="7">The sequence shown here is derived from an EMBL/GenBank/DDBJ whole genome shotgun (WGS) entry which is preliminary data.</text>
</comment>
<dbReference type="EMBL" id="MJAT01000033">
    <property type="protein sequence ID" value="OEH85192.1"/>
    <property type="molecule type" value="Genomic_DNA"/>
</dbReference>
<evidence type="ECO:0000259" key="6">
    <source>
        <dbReference type="PROSITE" id="PS50885"/>
    </source>
</evidence>
<evidence type="ECO:0000256" key="3">
    <source>
        <dbReference type="PROSITE-ProRule" id="PRU00284"/>
    </source>
</evidence>
<evidence type="ECO:0000313" key="8">
    <source>
        <dbReference type="Proteomes" id="UP000095255"/>
    </source>
</evidence>
<evidence type="ECO:0008006" key="9">
    <source>
        <dbReference type="Google" id="ProtNLM"/>
    </source>
</evidence>
<proteinExistence type="inferred from homology"/>
<dbReference type="OrthoDB" id="2489132at2"/>
<dbReference type="Gene3D" id="1.10.287.950">
    <property type="entry name" value="Methyl-accepting chemotaxis protein"/>
    <property type="match status" value="1"/>
</dbReference>
<name>A0A1E5L4V0_9FIRM</name>
<dbReference type="PROSITE" id="PS50885">
    <property type="entry name" value="HAMP"/>
    <property type="match status" value="1"/>
</dbReference>
<keyword evidence="4" id="KW-1133">Transmembrane helix</keyword>
<protein>
    <recommendedName>
        <fullName evidence="9">Chemotaxis protein</fullName>
    </recommendedName>
</protein>
<dbReference type="SUPFAM" id="SSF58104">
    <property type="entry name" value="Methyl-accepting chemotaxis protein (MCP) signaling domain"/>
    <property type="match status" value="1"/>
</dbReference>
<feature type="domain" description="Methyl-accepting transducer" evidence="5">
    <location>
        <begin position="417"/>
        <end position="653"/>
    </location>
</feature>
<dbReference type="RefSeq" id="WP_069702519.1">
    <property type="nucleotide sequence ID" value="NZ_MJAT01000033.1"/>
</dbReference>
<dbReference type="AlphaFoldDB" id="A0A1E5L4V0"/>
<organism evidence="7 8">
    <name type="scientific">Desulfuribacillus stibiiarsenatis</name>
    <dbReference type="NCBI Taxonomy" id="1390249"/>
    <lineage>
        <taxon>Bacteria</taxon>
        <taxon>Bacillati</taxon>
        <taxon>Bacillota</taxon>
        <taxon>Desulfuribacillia</taxon>
        <taxon>Desulfuribacillales</taxon>
        <taxon>Desulfuribacillaceae</taxon>
        <taxon>Desulfuribacillus</taxon>
    </lineage>
</organism>
<dbReference type="SMART" id="SM00304">
    <property type="entry name" value="HAMP"/>
    <property type="match status" value="3"/>
</dbReference>
<feature type="domain" description="HAMP" evidence="6">
    <location>
        <begin position="346"/>
        <end position="398"/>
    </location>
</feature>
<comment type="similarity">
    <text evidence="2">Belongs to the methyl-accepting chemotaxis (MCP) protein family.</text>
</comment>
<dbReference type="Proteomes" id="UP000095255">
    <property type="component" value="Unassembled WGS sequence"/>
</dbReference>
<feature type="transmembrane region" description="Helical" evidence="4">
    <location>
        <begin position="21"/>
        <end position="40"/>
    </location>
</feature>
<evidence type="ECO:0000256" key="2">
    <source>
        <dbReference type="ARBA" id="ARBA00029447"/>
    </source>
</evidence>
<accession>A0A1E5L4V0</accession>
<keyword evidence="1 3" id="KW-0807">Transducer</keyword>
<dbReference type="Pfam" id="PF00015">
    <property type="entry name" value="MCPsignal"/>
    <property type="match status" value="1"/>
</dbReference>
<feature type="transmembrane region" description="Helical" evidence="4">
    <location>
        <begin position="324"/>
        <end position="346"/>
    </location>
</feature>
<dbReference type="STRING" id="1390249.BHU72_06175"/>
<dbReference type="PANTHER" id="PTHR32089">
    <property type="entry name" value="METHYL-ACCEPTING CHEMOTAXIS PROTEIN MCPB"/>
    <property type="match status" value="1"/>
</dbReference>
<dbReference type="SMART" id="SM00283">
    <property type="entry name" value="MA"/>
    <property type="match status" value="1"/>
</dbReference>
<dbReference type="GO" id="GO:0016020">
    <property type="term" value="C:membrane"/>
    <property type="evidence" value="ECO:0007669"/>
    <property type="project" value="InterPro"/>
</dbReference>
<evidence type="ECO:0000313" key="7">
    <source>
        <dbReference type="EMBL" id="OEH85192.1"/>
    </source>
</evidence>
<keyword evidence="4" id="KW-0472">Membrane</keyword>
<dbReference type="PANTHER" id="PTHR32089:SF112">
    <property type="entry name" value="LYSOZYME-LIKE PROTEIN-RELATED"/>
    <property type="match status" value="1"/>
</dbReference>
<dbReference type="CDD" id="cd06225">
    <property type="entry name" value="HAMP"/>
    <property type="match status" value="1"/>
</dbReference>
<evidence type="ECO:0000256" key="4">
    <source>
        <dbReference type="SAM" id="Phobius"/>
    </source>
</evidence>
<evidence type="ECO:0000256" key="1">
    <source>
        <dbReference type="ARBA" id="ARBA00023224"/>
    </source>
</evidence>
<dbReference type="InterPro" id="IPR003660">
    <property type="entry name" value="HAMP_dom"/>
</dbReference>
<gene>
    <name evidence="7" type="ORF">BHU72_06175</name>
</gene>
<reference evidence="7 8" key="1">
    <citation type="submission" date="2016-09" db="EMBL/GenBank/DDBJ databases">
        <title>Desulfuribacillus arsenicus sp. nov., an obligately anaerobic, dissimilatory arsenic- and antimonate-reducing bacterium isolated from anoxic sediments.</title>
        <authorList>
            <person name="Abin C.A."/>
            <person name="Hollibaugh J.T."/>
        </authorList>
    </citation>
    <scope>NUCLEOTIDE SEQUENCE [LARGE SCALE GENOMIC DNA]</scope>
    <source>
        <strain evidence="7 8">MLFW-2</strain>
    </source>
</reference>
<dbReference type="PROSITE" id="PS50111">
    <property type="entry name" value="CHEMOTAXIS_TRANSDUC_2"/>
    <property type="match status" value="1"/>
</dbReference>
<dbReference type="CDD" id="cd11386">
    <property type="entry name" value="MCP_signal"/>
    <property type="match status" value="1"/>
</dbReference>
<evidence type="ECO:0000259" key="5">
    <source>
        <dbReference type="PROSITE" id="PS50111"/>
    </source>
</evidence>
<dbReference type="GO" id="GO:0007165">
    <property type="term" value="P:signal transduction"/>
    <property type="evidence" value="ECO:0007669"/>
    <property type="project" value="UniProtKB-KW"/>
</dbReference>
<dbReference type="Gene3D" id="6.10.340.10">
    <property type="match status" value="1"/>
</dbReference>
<dbReference type="Pfam" id="PF00672">
    <property type="entry name" value="HAMP"/>
    <property type="match status" value="1"/>
</dbReference>
<keyword evidence="4" id="KW-0812">Transmembrane</keyword>
<dbReference type="InterPro" id="IPR004089">
    <property type="entry name" value="MCPsignal_dom"/>
</dbReference>
<sequence length="703" mass="77707">MWKMFVRPVELFMNQLTYIKKFMCIVGIGGVLVMIINLQLMNVINQDLENAKNQQIGAHYNTLLKDLMRNVQQHRGMAGSYLSGDETIKPRVVEKQKEIVQVIQSIQQQNIKDGTLLQTISPWQSIEKQWYDIEQNVFNLQENKSFQQHTDLVDAIKSLMNQVGNQSSLVLDSQLDRHYLIMTSIRELPSLAEDLGQLRARGTSIINRENMTEVERNQLLALKSSAETKLSTVEYNLHISMTENPSLSGKIQPLVENLNHTMNQYFQLIEKEILSGQEIEFQATEYFATATTAIDSGFEIFDTVSDLLASELQKNVANQENYKLFLIFLNVGISVIVMYFFIGFYVSTMRAIKTLNQTAHAIAGGDLTARARLETKDELSHIGLSFNEMAQSLARLIESSKSVSNQLAVASEELSASAQETMKVTNAVAEAAQQVSLGSETQVASSKESSVAIEEMAQGITRVAESAGSIAESANRMTERARNGNKQLGVTVEQMGQIEKETIETSQSIVQLQEDAQEIGGILEIITNISSQTNLLALNAAIEAARAGDAGRGFAVVADEIRKLADQTSQATGSIQLIIEKIRKNVDGSVASMDGNKKQVSIGIENIRNVEEMFKEILSTITEVSRQIEELSAVSEEMSAGTEEISASVHELANIAKESANNTQNIAASSQEQLAIMEEVTKAAETLESMADELNQLVSRFKV</sequence>